<feature type="active site" description="Nucleophile" evidence="7">
    <location>
        <position position="481"/>
    </location>
</feature>
<dbReference type="SMR" id="W1Q3S7"/>
<dbReference type="Gene3D" id="2.70.98.60">
    <property type="entry name" value="alpha-galactosidase from lactobacil brevis"/>
    <property type="match status" value="1"/>
</dbReference>
<evidence type="ECO:0000256" key="7">
    <source>
        <dbReference type="PIRSR" id="PIRSR005536-1"/>
    </source>
</evidence>
<feature type="binding site" evidence="8">
    <location>
        <position position="551"/>
    </location>
    <ligand>
        <name>substrate</name>
    </ligand>
</feature>
<gene>
    <name evidence="11" type="ORF">GCWU000182_000604</name>
</gene>
<evidence type="ECO:0000259" key="9">
    <source>
        <dbReference type="Pfam" id="PF16874"/>
    </source>
</evidence>
<dbReference type="Pfam" id="PF02065">
    <property type="entry name" value="Melibiase"/>
    <property type="match status" value="1"/>
</dbReference>
<name>W1Q3S7_ABIDE</name>
<dbReference type="GeneID" id="84816698"/>
<dbReference type="PROSITE" id="PS00512">
    <property type="entry name" value="ALPHA_GALACTOSIDASE"/>
    <property type="match status" value="1"/>
</dbReference>
<reference evidence="11" key="1">
    <citation type="submission" date="2013-06" db="EMBL/GenBank/DDBJ databases">
        <authorList>
            <person name="Weinstock G."/>
            <person name="Sodergren E."/>
            <person name="Clifton S."/>
            <person name="Fulton L."/>
            <person name="Fulton B."/>
            <person name="Courtney L."/>
            <person name="Fronick C."/>
            <person name="Harrison M."/>
            <person name="Strong C."/>
            <person name="Farmer C."/>
            <person name="Delahaunty K."/>
            <person name="Markovic C."/>
            <person name="Hall O."/>
            <person name="Minx P."/>
            <person name="Tomlinson C."/>
            <person name="Mitreva M."/>
            <person name="Nelson J."/>
            <person name="Hou S."/>
            <person name="Wollam A."/>
            <person name="Pepin K.H."/>
            <person name="Johnson M."/>
            <person name="Bhonagiri V."/>
            <person name="Nash W.E."/>
            <person name="Warren W."/>
            <person name="Chinwalla A."/>
            <person name="Mardis E.R."/>
            <person name="Wilson R.K."/>
        </authorList>
    </citation>
    <scope>NUCLEOTIDE SEQUENCE [LARGE SCALE GENOMIC DNA]</scope>
    <source>
        <strain evidence="11">ATCC 49176</strain>
    </source>
</reference>
<dbReference type="eggNOG" id="COG3345">
    <property type="taxonomic scope" value="Bacteria"/>
</dbReference>
<evidence type="ECO:0000256" key="8">
    <source>
        <dbReference type="PIRSR" id="PIRSR005536-2"/>
    </source>
</evidence>
<feature type="active site" description="Proton donor" evidence="7">
    <location>
        <position position="551"/>
    </location>
</feature>
<accession>W1Q3S7</accession>
<keyword evidence="4 6" id="KW-0378">Hydrolase</keyword>
<sequence length="779" mass="88809">MIHYNDKNKTFHLQNDQISYVMKVDEYGVLSHCYFGSRLPRYSNYLSYPVIHRDFEVDFVDQNQKTKRDWSLGNILQEFPGYNHGDYRHPALILRQMDGSSVTDFRYQSYEIIKGASSIEGLPHAYVDSSELAETLKVRLGDPIHSWFVDLYYTVFRNHPIITRWAVFRNESAEPVTIERMASFSLDLSPRPSEIIQLNGAWGRERMLEREAVHRGRKVYDSKRGTSSHQQTPFMALVSPNTTENQGVALGVQLVYSGSHELSVEQDPYQQIRLQAGIQSTGFHWKVEPDQEFATPQVVLAYSEDGLNGMSQAFHHFLKNHLIPARFRDKERPVLINNWEGTYFAFTEERLHAMVDSASDLGVELFVLDDGWFGKRDWDDSSLGDWFEYKTKLPHGLKGLADYVHSKGMQFGLWFEPEMISEDSELYRQHPDFALHTPGRAKSYGRNQYVLDMSRSDVQDHIYHQMVAVIEHTGLNYIKWDMNRHLSEVYSSAFPYDQQGEIAHRYMLGVYALMSRITSRYPEILFESCSGGGGRFDLGILAYMPQVWTSDNSDAVARLKIQYGTSLMVPTNAMGAHVSAVPNHQTGRKTPLASRAAVAFYGAFGYELDFTKLTKSEQSEIKDQVAFYKNHRTLFQQGTFHRLLSPFEDDGNLTAWSLTNDSQTESMVMVFQVLRKASQPLQVLKLEGLKSECQYRVTQVLGEGAWGATLSKEEGGPEAEAMSLTDSACDDSNSNNSGVESGFQSFEASGAELMKAGFYLYPQVTKDFVGRLFYVEAIK</sequence>
<dbReference type="InterPro" id="IPR031705">
    <property type="entry name" value="Glyco_hydro_36_C"/>
</dbReference>
<protein>
    <recommendedName>
        <fullName evidence="3 6">Alpha-galactosidase</fullName>
        <ecNumber evidence="3 6">3.2.1.22</ecNumber>
    </recommendedName>
</protein>
<dbReference type="InterPro" id="IPR000111">
    <property type="entry name" value="Glyco_hydro_27/36_CS"/>
</dbReference>
<feature type="binding site" evidence="8">
    <location>
        <position position="202"/>
    </location>
    <ligand>
        <name>substrate</name>
    </ligand>
</feature>
<dbReference type="EC" id="3.2.1.22" evidence="3 6"/>
<dbReference type="EMBL" id="ACIN03000004">
    <property type="protein sequence ID" value="ESK65870.1"/>
    <property type="molecule type" value="Genomic_DNA"/>
</dbReference>
<organism evidence="11 12">
    <name type="scientific">Abiotrophia defectiva ATCC 49176</name>
    <dbReference type="NCBI Taxonomy" id="592010"/>
    <lineage>
        <taxon>Bacteria</taxon>
        <taxon>Bacillati</taxon>
        <taxon>Bacillota</taxon>
        <taxon>Bacilli</taxon>
        <taxon>Lactobacillales</taxon>
        <taxon>Aerococcaceae</taxon>
        <taxon>Abiotrophia</taxon>
    </lineage>
</organism>
<dbReference type="PANTHER" id="PTHR43053:SF3">
    <property type="entry name" value="ALPHA-GALACTOSIDASE C-RELATED"/>
    <property type="match status" value="1"/>
</dbReference>
<dbReference type="Gene3D" id="2.60.40.1180">
    <property type="entry name" value="Golgi alpha-mannosidase II"/>
    <property type="match status" value="1"/>
</dbReference>
<feature type="binding site" evidence="8">
    <location>
        <position position="446"/>
    </location>
    <ligand>
        <name>substrate</name>
    </ligand>
</feature>
<comment type="similarity">
    <text evidence="2">Belongs to the glycosyl hydrolase 36 family.</text>
</comment>
<dbReference type="Proteomes" id="UP000019050">
    <property type="component" value="Unassembled WGS sequence"/>
</dbReference>
<evidence type="ECO:0000259" key="10">
    <source>
        <dbReference type="Pfam" id="PF16875"/>
    </source>
</evidence>
<comment type="catalytic activity">
    <reaction evidence="1 6">
        <text>Hydrolysis of terminal, non-reducing alpha-D-galactose residues in alpha-D-galactosides, including galactose oligosaccharides, galactomannans and galactolipids.</text>
        <dbReference type="EC" id="3.2.1.22"/>
    </reaction>
</comment>
<feature type="domain" description="Glycosyl hydrolase family 36 N-terminal" evidence="10">
    <location>
        <begin position="29"/>
        <end position="287"/>
    </location>
</feature>
<dbReference type="PANTHER" id="PTHR43053">
    <property type="entry name" value="GLYCOSIDASE FAMILY 31"/>
    <property type="match status" value="1"/>
</dbReference>
<dbReference type="STRING" id="592010.GCWU000182_000604"/>
<dbReference type="Gene3D" id="3.20.20.70">
    <property type="entry name" value="Aldolase class I"/>
    <property type="match status" value="1"/>
</dbReference>
<dbReference type="OrthoDB" id="9758822at2"/>
<dbReference type="SUPFAM" id="SSF51445">
    <property type="entry name" value="(Trans)glycosidases"/>
    <property type="match status" value="1"/>
</dbReference>
<evidence type="ECO:0000313" key="12">
    <source>
        <dbReference type="Proteomes" id="UP000019050"/>
    </source>
</evidence>
<evidence type="ECO:0000256" key="5">
    <source>
        <dbReference type="ARBA" id="ARBA00023295"/>
    </source>
</evidence>
<dbReference type="AlphaFoldDB" id="W1Q3S7"/>
<evidence type="ECO:0000256" key="1">
    <source>
        <dbReference type="ARBA" id="ARBA00001255"/>
    </source>
</evidence>
<dbReference type="InterPro" id="IPR031704">
    <property type="entry name" value="Glyco_hydro_36_N"/>
</dbReference>
<evidence type="ECO:0000313" key="11">
    <source>
        <dbReference type="EMBL" id="ESK65870.1"/>
    </source>
</evidence>
<dbReference type="InterPro" id="IPR013780">
    <property type="entry name" value="Glyco_hydro_b"/>
</dbReference>
<comment type="caution">
    <text evidence="11">The sequence shown here is derived from an EMBL/GenBank/DDBJ whole genome shotgun (WGS) entry which is preliminary data.</text>
</comment>
<dbReference type="RefSeq" id="WP_023391255.1">
    <property type="nucleotide sequence ID" value="NZ_KI535340.1"/>
</dbReference>
<dbReference type="PIRSF" id="PIRSF005536">
    <property type="entry name" value="Agal"/>
    <property type="match status" value="1"/>
</dbReference>
<dbReference type="GO" id="GO:0016052">
    <property type="term" value="P:carbohydrate catabolic process"/>
    <property type="evidence" value="ECO:0007669"/>
    <property type="project" value="InterPro"/>
</dbReference>
<dbReference type="Pfam" id="PF16875">
    <property type="entry name" value="Glyco_hydro_36N"/>
    <property type="match status" value="1"/>
</dbReference>
<evidence type="ECO:0000256" key="3">
    <source>
        <dbReference type="ARBA" id="ARBA00012755"/>
    </source>
</evidence>
<keyword evidence="5 6" id="KW-0326">Glycosidase</keyword>
<dbReference type="HOGENOM" id="CLU_009640_2_1_9"/>
<dbReference type="PRINTS" id="PR00743">
    <property type="entry name" value="GLHYDRLASE36"/>
</dbReference>
<dbReference type="InterPro" id="IPR038417">
    <property type="entry name" value="Alpga-gal_N_sf"/>
</dbReference>
<evidence type="ECO:0000256" key="6">
    <source>
        <dbReference type="PIRNR" id="PIRNR005536"/>
    </source>
</evidence>
<dbReference type="InterPro" id="IPR050985">
    <property type="entry name" value="Alpha-glycosidase_related"/>
</dbReference>
<evidence type="ECO:0000256" key="4">
    <source>
        <dbReference type="ARBA" id="ARBA00022801"/>
    </source>
</evidence>
<feature type="binding site" evidence="8">
    <location>
        <begin position="479"/>
        <end position="483"/>
    </location>
    <ligand>
        <name>substrate</name>
    </ligand>
</feature>
<keyword evidence="12" id="KW-1185">Reference proteome</keyword>
<dbReference type="CDD" id="cd14791">
    <property type="entry name" value="GH36"/>
    <property type="match status" value="1"/>
</dbReference>
<dbReference type="GO" id="GO:0004557">
    <property type="term" value="F:alpha-galactosidase activity"/>
    <property type="evidence" value="ECO:0007669"/>
    <property type="project" value="UniProtKB-UniRule"/>
</dbReference>
<dbReference type="FunFam" id="3.20.20.70:FF:000118">
    <property type="entry name" value="Alpha-galactosidase"/>
    <property type="match status" value="1"/>
</dbReference>
<feature type="domain" description="Glycosyl hydrolase family 36 C-terminal" evidence="9">
    <location>
        <begin position="654"/>
        <end position="774"/>
    </location>
</feature>
<evidence type="ECO:0000256" key="2">
    <source>
        <dbReference type="ARBA" id="ARBA00006202"/>
    </source>
</evidence>
<proteinExistence type="inferred from homology"/>
<dbReference type="InterPro" id="IPR013785">
    <property type="entry name" value="Aldolase_TIM"/>
</dbReference>
<dbReference type="Pfam" id="PF16874">
    <property type="entry name" value="Glyco_hydro_36C"/>
    <property type="match status" value="1"/>
</dbReference>
<feature type="binding site" evidence="8">
    <location>
        <position position="529"/>
    </location>
    <ligand>
        <name>substrate</name>
    </ligand>
</feature>
<dbReference type="InterPro" id="IPR017853">
    <property type="entry name" value="GH"/>
</dbReference>
<dbReference type="InterPro" id="IPR002252">
    <property type="entry name" value="Glyco_hydro_36"/>
</dbReference>
<feature type="binding site" evidence="8">
    <location>
        <begin position="369"/>
        <end position="370"/>
    </location>
    <ligand>
        <name>substrate</name>
    </ligand>
</feature>